<dbReference type="PANTHER" id="PTHR31936:SF2">
    <property type="entry name" value="FLO11 DOMAIN-CONTAINING PROTEIN"/>
    <property type="match status" value="1"/>
</dbReference>
<comment type="caution">
    <text evidence="2">The sequence shown here is derived from an EMBL/GenBank/DDBJ whole genome shotgun (WGS) entry which is preliminary data.</text>
</comment>
<dbReference type="PANTHER" id="PTHR31936">
    <property type="entry name" value="PROTEIN CBG18744"/>
    <property type="match status" value="1"/>
</dbReference>
<keyword evidence="3" id="KW-1185">Reference proteome</keyword>
<dbReference type="PROSITE" id="PS50092">
    <property type="entry name" value="TSP1"/>
    <property type="match status" value="1"/>
</dbReference>
<dbReference type="EMBL" id="BTRK01000006">
    <property type="protein sequence ID" value="GMR56843.1"/>
    <property type="molecule type" value="Genomic_DNA"/>
</dbReference>
<evidence type="ECO:0008006" key="4">
    <source>
        <dbReference type="Google" id="ProtNLM"/>
    </source>
</evidence>
<evidence type="ECO:0000313" key="2">
    <source>
        <dbReference type="EMBL" id="GMR56843.1"/>
    </source>
</evidence>
<dbReference type="AlphaFoldDB" id="A0AAN5D5D5"/>
<evidence type="ECO:0000313" key="3">
    <source>
        <dbReference type="Proteomes" id="UP001328107"/>
    </source>
</evidence>
<feature type="region of interest" description="Disordered" evidence="1">
    <location>
        <begin position="1"/>
        <end position="21"/>
    </location>
</feature>
<gene>
    <name evidence="2" type="ORF">PMAYCL1PPCAC_27038</name>
</gene>
<feature type="non-terminal residue" evidence="2">
    <location>
        <position position="1"/>
    </location>
</feature>
<accession>A0AAN5D5D5</accession>
<sequence>TSSKTTTASTTTTAPIKKSPASCPPNGVWSEWVTIGHCATTCGGCNVATRQRTCTTLCGNCPCAGPSEYVGPRGLALYPFPSPVGTCCKPLKKMLNHISHKFFCGTENVNVPQCRLSRLRYPVIQSARPPLATHTTDEDVVMYSAILARS</sequence>
<dbReference type="Proteomes" id="UP001328107">
    <property type="component" value="Unassembled WGS sequence"/>
</dbReference>
<name>A0AAN5D5D5_9BILA</name>
<evidence type="ECO:0000256" key="1">
    <source>
        <dbReference type="SAM" id="MobiDB-lite"/>
    </source>
</evidence>
<dbReference type="InterPro" id="IPR000884">
    <property type="entry name" value="TSP1_rpt"/>
</dbReference>
<reference evidence="3" key="1">
    <citation type="submission" date="2022-10" db="EMBL/GenBank/DDBJ databases">
        <title>Genome assembly of Pristionchus species.</title>
        <authorList>
            <person name="Yoshida K."/>
            <person name="Sommer R.J."/>
        </authorList>
    </citation>
    <scope>NUCLEOTIDE SEQUENCE [LARGE SCALE GENOMIC DNA]</scope>
    <source>
        <strain evidence="3">RS5460</strain>
    </source>
</reference>
<protein>
    <recommendedName>
        <fullName evidence="4">ShK domain-containing protein</fullName>
    </recommendedName>
</protein>
<organism evidence="2 3">
    <name type="scientific">Pristionchus mayeri</name>
    <dbReference type="NCBI Taxonomy" id="1317129"/>
    <lineage>
        <taxon>Eukaryota</taxon>
        <taxon>Metazoa</taxon>
        <taxon>Ecdysozoa</taxon>
        <taxon>Nematoda</taxon>
        <taxon>Chromadorea</taxon>
        <taxon>Rhabditida</taxon>
        <taxon>Rhabditina</taxon>
        <taxon>Diplogasteromorpha</taxon>
        <taxon>Diplogasteroidea</taxon>
        <taxon>Neodiplogasteridae</taxon>
        <taxon>Pristionchus</taxon>
    </lineage>
</organism>
<proteinExistence type="predicted"/>
<feature type="non-terminal residue" evidence="2">
    <location>
        <position position="150"/>
    </location>
</feature>